<evidence type="ECO:0000313" key="6">
    <source>
        <dbReference type="EMBL" id="SVA95795.1"/>
    </source>
</evidence>
<protein>
    <recommendedName>
        <fullName evidence="5">Metallo-beta-lactamase domain-containing protein</fullName>
    </recommendedName>
</protein>
<dbReference type="SUPFAM" id="SSF56281">
    <property type="entry name" value="Metallo-hydrolase/oxidoreductase"/>
    <property type="match status" value="1"/>
</dbReference>
<evidence type="ECO:0000256" key="3">
    <source>
        <dbReference type="ARBA" id="ARBA00022801"/>
    </source>
</evidence>
<dbReference type="GO" id="GO:0046872">
    <property type="term" value="F:metal ion binding"/>
    <property type="evidence" value="ECO:0007669"/>
    <property type="project" value="UniProtKB-KW"/>
</dbReference>
<dbReference type="EMBL" id="UINC01023672">
    <property type="protein sequence ID" value="SVA95795.1"/>
    <property type="molecule type" value="Genomic_DNA"/>
</dbReference>
<name>A0A382A2M8_9ZZZZ</name>
<dbReference type="AlphaFoldDB" id="A0A382A2M8"/>
<dbReference type="SMART" id="SM00849">
    <property type="entry name" value="Lactamase_B"/>
    <property type="match status" value="1"/>
</dbReference>
<dbReference type="InterPro" id="IPR051013">
    <property type="entry name" value="MBL_superfamily_lactonases"/>
</dbReference>
<dbReference type="Gene3D" id="3.60.15.10">
    <property type="entry name" value="Ribonuclease Z/Hydroxyacylglutathione hydrolase-like"/>
    <property type="match status" value="1"/>
</dbReference>
<evidence type="ECO:0000256" key="4">
    <source>
        <dbReference type="ARBA" id="ARBA00022833"/>
    </source>
</evidence>
<dbReference type="PANTHER" id="PTHR42978">
    <property type="entry name" value="QUORUM-QUENCHING LACTONASE YTNP-RELATED-RELATED"/>
    <property type="match status" value="1"/>
</dbReference>
<keyword evidence="3" id="KW-0378">Hydrolase</keyword>
<feature type="domain" description="Metallo-beta-lactamase" evidence="5">
    <location>
        <begin position="55"/>
        <end position="210"/>
    </location>
</feature>
<dbReference type="PANTHER" id="PTHR42978:SF6">
    <property type="entry name" value="QUORUM-QUENCHING LACTONASE YTNP-RELATED"/>
    <property type="match status" value="1"/>
</dbReference>
<sequence>MAVETITVGQVDILAISDCTMEIDACNFFPNKSFTDMDPYRDYLDEDCNVKGGINVGAFLISTQGRRILVDAGLGPGPWESFGNVRGNLPGELSRRNIDPSIIDAVIVTHMHFDHIGWLVTESDGVLNQTFPKAQLLIPKADWDLLLSSEEVKSPPVPNHFSTNAVTLFAGSSALGKNIERMGNFELVSGEHDVTDEITIVPTPGHTPGHQ</sequence>
<keyword evidence="2" id="KW-0479">Metal-binding</keyword>
<evidence type="ECO:0000259" key="5">
    <source>
        <dbReference type="SMART" id="SM00849"/>
    </source>
</evidence>
<evidence type="ECO:0000256" key="1">
    <source>
        <dbReference type="ARBA" id="ARBA00007749"/>
    </source>
</evidence>
<dbReference type="Pfam" id="PF00753">
    <property type="entry name" value="Lactamase_B"/>
    <property type="match status" value="1"/>
</dbReference>
<feature type="non-terminal residue" evidence="6">
    <location>
        <position position="211"/>
    </location>
</feature>
<gene>
    <name evidence="6" type="ORF">METZ01_LOCUS148649</name>
</gene>
<organism evidence="6">
    <name type="scientific">marine metagenome</name>
    <dbReference type="NCBI Taxonomy" id="408172"/>
    <lineage>
        <taxon>unclassified sequences</taxon>
        <taxon>metagenomes</taxon>
        <taxon>ecological metagenomes</taxon>
    </lineage>
</organism>
<dbReference type="GO" id="GO:0016787">
    <property type="term" value="F:hydrolase activity"/>
    <property type="evidence" value="ECO:0007669"/>
    <property type="project" value="UniProtKB-KW"/>
</dbReference>
<keyword evidence="4" id="KW-0862">Zinc</keyword>
<dbReference type="InterPro" id="IPR036866">
    <property type="entry name" value="RibonucZ/Hydroxyglut_hydro"/>
</dbReference>
<dbReference type="InterPro" id="IPR001279">
    <property type="entry name" value="Metallo-B-lactamas"/>
</dbReference>
<evidence type="ECO:0000256" key="2">
    <source>
        <dbReference type="ARBA" id="ARBA00022723"/>
    </source>
</evidence>
<reference evidence="6" key="1">
    <citation type="submission" date="2018-05" db="EMBL/GenBank/DDBJ databases">
        <authorList>
            <person name="Lanie J.A."/>
            <person name="Ng W.-L."/>
            <person name="Kazmierczak K.M."/>
            <person name="Andrzejewski T.M."/>
            <person name="Davidsen T.M."/>
            <person name="Wayne K.J."/>
            <person name="Tettelin H."/>
            <person name="Glass J.I."/>
            <person name="Rusch D."/>
            <person name="Podicherti R."/>
            <person name="Tsui H.-C.T."/>
            <person name="Winkler M.E."/>
        </authorList>
    </citation>
    <scope>NUCLEOTIDE SEQUENCE</scope>
</reference>
<accession>A0A382A2M8</accession>
<comment type="similarity">
    <text evidence="1">Belongs to the metallo-beta-lactamase superfamily.</text>
</comment>
<proteinExistence type="inferred from homology"/>